<feature type="DNA-binding region" description="HMG box" evidence="3">
    <location>
        <begin position="121"/>
        <end position="189"/>
    </location>
</feature>
<name>A0A9W8UCZ1_9HYPO</name>
<dbReference type="GO" id="GO:0030154">
    <property type="term" value="P:cell differentiation"/>
    <property type="evidence" value="ECO:0007669"/>
    <property type="project" value="TreeGrafter"/>
</dbReference>
<dbReference type="CDD" id="cd01389">
    <property type="entry name" value="HMG-box_ROX1-like"/>
    <property type="match status" value="1"/>
</dbReference>
<keyword evidence="1 3" id="KW-0238">DNA-binding</keyword>
<dbReference type="Gene3D" id="1.10.30.10">
    <property type="entry name" value="High mobility group box domain"/>
    <property type="match status" value="1"/>
</dbReference>
<dbReference type="Proteomes" id="UP001152130">
    <property type="component" value="Unassembled WGS sequence"/>
</dbReference>
<keyword evidence="2" id="KW-0804">Transcription</keyword>
<dbReference type="SMART" id="SM00398">
    <property type="entry name" value="HMG"/>
    <property type="match status" value="1"/>
</dbReference>
<dbReference type="GO" id="GO:0005634">
    <property type="term" value="C:nucleus"/>
    <property type="evidence" value="ECO:0007669"/>
    <property type="project" value="UniProtKB-UniRule"/>
</dbReference>
<evidence type="ECO:0000256" key="3">
    <source>
        <dbReference type="PROSITE-ProRule" id="PRU00267"/>
    </source>
</evidence>
<keyword evidence="3" id="KW-0539">Nucleus</keyword>
<reference evidence="5" key="1">
    <citation type="submission" date="2022-10" db="EMBL/GenBank/DDBJ databases">
        <title>Fusarium specimens isolated from Avocado Roots.</title>
        <authorList>
            <person name="Stajich J."/>
            <person name="Roper C."/>
            <person name="Heimlech-Rivalta G."/>
        </authorList>
    </citation>
    <scope>NUCLEOTIDE SEQUENCE</scope>
    <source>
        <strain evidence="5">CF00143</strain>
    </source>
</reference>
<feature type="domain" description="HMG box" evidence="4">
    <location>
        <begin position="121"/>
        <end position="189"/>
    </location>
</feature>
<evidence type="ECO:0000313" key="5">
    <source>
        <dbReference type="EMBL" id="KAJ4018037.1"/>
    </source>
</evidence>
<dbReference type="SUPFAM" id="SSF47095">
    <property type="entry name" value="HMG-box"/>
    <property type="match status" value="1"/>
</dbReference>
<comment type="caution">
    <text evidence="5">The sequence shown here is derived from an EMBL/GenBank/DDBJ whole genome shotgun (WGS) entry which is preliminary data.</text>
</comment>
<dbReference type="InterPro" id="IPR050140">
    <property type="entry name" value="SRY-related_HMG-box_TF-like"/>
</dbReference>
<dbReference type="EMBL" id="JAPDHF010000005">
    <property type="protein sequence ID" value="KAJ4018037.1"/>
    <property type="molecule type" value="Genomic_DNA"/>
</dbReference>
<proteinExistence type="predicted"/>
<dbReference type="PANTHER" id="PTHR10270:SF161">
    <property type="entry name" value="SEX-DETERMINING REGION Y PROTEIN"/>
    <property type="match status" value="1"/>
</dbReference>
<dbReference type="GO" id="GO:0001228">
    <property type="term" value="F:DNA-binding transcription activator activity, RNA polymerase II-specific"/>
    <property type="evidence" value="ECO:0007669"/>
    <property type="project" value="TreeGrafter"/>
</dbReference>
<evidence type="ECO:0000313" key="6">
    <source>
        <dbReference type="Proteomes" id="UP001152130"/>
    </source>
</evidence>
<dbReference type="OrthoDB" id="6247875at2759"/>
<gene>
    <name evidence="5" type="ORF">NW766_004111</name>
</gene>
<evidence type="ECO:0000256" key="2">
    <source>
        <dbReference type="ARBA" id="ARBA00023163"/>
    </source>
</evidence>
<protein>
    <recommendedName>
        <fullName evidence="4">HMG box domain-containing protein</fullName>
    </recommendedName>
</protein>
<dbReference type="PANTHER" id="PTHR10270">
    <property type="entry name" value="SOX TRANSCRIPTION FACTOR"/>
    <property type="match status" value="1"/>
</dbReference>
<sequence length="198" mass="22823">MSENIENGLVKGPLGVRTPPEAEVPITFVYSQSQNDIHAFLPEDASMRFVNHVADNLSRRVQQPVKVFHDEARRKYRLCPIPKDIFANTSTYGRYCFTRDQSTPVKVSAKDPTVGEEGQRIPRPRNRWMLYRQAKSLQIIAQNEGLTAGELSRIISTMWDNETPETQAYWHRLAEQEDANHKRLYPGYKYSTTGEHDN</sequence>
<evidence type="ECO:0000256" key="1">
    <source>
        <dbReference type="ARBA" id="ARBA00023125"/>
    </source>
</evidence>
<dbReference type="InterPro" id="IPR036910">
    <property type="entry name" value="HMG_box_dom_sf"/>
</dbReference>
<dbReference type="InterPro" id="IPR009071">
    <property type="entry name" value="HMG_box_dom"/>
</dbReference>
<dbReference type="GO" id="GO:0000978">
    <property type="term" value="F:RNA polymerase II cis-regulatory region sequence-specific DNA binding"/>
    <property type="evidence" value="ECO:0007669"/>
    <property type="project" value="TreeGrafter"/>
</dbReference>
<keyword evidence="6" id="KW-1185">Reference proteome</keyword>
<evidence type="ECO:0000259" key="4">
    <source>
        <dbReference type="PROSITE" id="PS50118"/>
    </source>
</evidence>
<accession>A0A9W8UCZ1</accession>
<dbReference type="Pfam" id="PF00505">
    <property type="entry name" value="HMG_box"/>
    <property type="match status" value="1"/>
</dbReference>
<dbReference type="AlphaFoldDB" id="A0A9W8UCZ1"/>
<dbReference type="PROSITE" id="PS50118">
    <property type="entry name" value="HMG_BOX_2"/>
    <property type="match status" value="1"/>
</dbReference>
<organism evidence="5 6">
    <name type="scientific">Fusarium irregulare</name>
    <dbReference type="NCBI Taxonomy" id="2494466"/>
    <lineage>
        <taxon>Eukaryota</taxon>
        <taxon>Fungi</taxon>
        <taxon>Dikarya</taxon>
        <taxon>Ascomycota</taxon>
        <taxon>Pezizomycotina</taxon>
        <taxon>Sordariomycetes</taxon>
        <taxon>Hypocreomycetidae</taxon>
        <taxon>Hypocreales</taxon>
        <taxon>Nectriaceae</taxon>
        <taxon>Fusarium</taxon>
        <taxon>Fusarium incarnatum-equiseti species complex</taxon>
    </lineage>
</organism>